<feature type="transmembrane region" description="Helical" evidence="1">
    <location>
        <begin position="264"/>
        <end position="288"/>
    </location>
</feature>
<proteinExistence type="predicted"/>
<accession>E3CEB3</accession>
<feature type="transmembrane region" description="Helical" evidence="1">
    <location>
        <begin position="21"/>
        <end position="37"/>
    </location>
</feature>
<dbReference type="InterPro" id="IPR018674">
    <property type="entry name" value="DUF2142_membrane"/>
</dbReference>
<feature type="transmembrane region" description="Helical" evidence="1">
    <location>
        <begin position="213"/>
        <end position="229"/>
    </location>
</feature>
<organism evidence="2 3">
    <name type="scientific">Streptococcus parasanguinis F0405</name>
    <dbReference type="NCBI Taxonomy" id="905067"/>
    <lineage>
        <taxon>Bacteria</taxon>
        <taxon>Bacillati</taxon>
        <taxon>Bacillota</taxon>
        <taxon>Bacilli</taxon>
        <taxon>Lactobacillales</taxon>
        <taxon>Streptococcaceae</taxon>
        <taxon>Streptococcus</taxon>
    </lineage>
</organism>
<keyword evidence="1" id="KW-0472">Membrane</keyword>
<keyword evidence="1" id="KW-1133">Transmembrane helix</keyword>
<dbReference type="EMBL" id="AEKM01000010">
    <property type="protein sequence ID" value="EFQ54973.1"/>
    <property type="molecule type" value="Genomic_DNA"/>
</dbReference>
<feature type="transmembrane region" description="Helical" evidence="1">
    <location>
        <begin position="381"/>
        <end position="397"/>
    </location>
</feature>
<reference evidence="2 3" key="1">
    <citation type="submission" date="2010-10" db="EMBL/GenBank/DDBJ databases">
        <authorList>
            <person name="Durkin A.S."/>
            <person name="Madupu R."/>
            <person name="Torralba M."/>
            <person name="Gillis M."/>
            <person name="Methe B."/>
            <person name="Sutton G."/>
            <person name="Nelson K.E."/>
        </authorList>
    </citation>
    <scope>NUCLEOTIDE SEQUENCE [LARGE SCALE GENOMIC DNA]</scope>
    <source>
        <strain evidence="2 3">F0405</strain>
    </source>
</reference>
<feature type="transmembrane region" description="Helical" evidence="1">
    <location>
        <begin position="43"/>
        <end position="63"/>
    </location>
</feature>
<feature type="transmembrane region" description="Helical" evidence="1">
    <location>
        <begin position="484"/>
        <end position="503"/>
    </location>
</feature>
<name>E3CEB3_STRPA</name>
<feature type="transmembrane region" description="Helical" evidence="1">
    <location>
        <begin position="177"/>
        <end position="201"/>
    </location>
</feature>
<evidence type="ECO:0000313" key="3">
    <source>
        <dbReference type="Proteomes" id="UP000003812"/>
    </source>
</evidence>
<feature type="transmembrane region" description="Helical" evidence="1">
    <location>
        <begin position="358"/>
        <end position="375"/>
    </location>
</feature>
<dbReference type="AlphaFoldDB" id="E3CEB3"/>
<evidence type="ECO:0000256" key="1">
    <source>
        <dbReference type="SAM" id="Phobius"/>
    </source>
</evidence>
<evidence type="ECO:0008006" key="4">
    <source>
        <dbReference type="Google" id="ProtNLM"/>
    </source>
</evidence>
<evidence type="ECO:0000313" key="2">
    <source>
        <dbReference type="EMBL" id="EFQ54973.1"/>
    </source>
</evidence>
<feature type="transmembrane region" description="Helical" evidence="1">
    <location>
        <begin position="70"/>
        <end position="87"/>
    </location>
</feature>
<protein>
    <recommendedName>
        <fullName evidence="4">DUF2142 domain-containing protein</fullName>
    </recommendedName>
</protein>
<feature type="transmembrane region" description="Helical" evidence="1">
    <location>
        <begin position="235"/>
        <end position="252"/>
    </location>
</feature>
<keyword evidence="1" id="KW-0812">Transmembrane</keyword>
<gene>
    <name evidence="2" type="ORF">HMPREF9626_1261</name>
</gene>
<feature type="transmembrane region" description="Helical" evidence="1">
    <location>
        <begin position="409"/>
        <end position="430"/>
    </location>
</feature>
<dbReference type="Pfam" id="PF09913">
    <property type="entry name" value="DUF2142"/>
    <property type="match status" value="1"/>
</dbReference>
<sequence length="504" mass="57881">MINYISQNASDFFHNIWQKKFYILLIWFVIFGTYFYFDGPFNNAPVKTFVLIGGIFTFLSLINLKLYNKIFSVILFTGLIFCVYTPNMDTPDENFHYSRALYISDGHLYLPSSVEEMKVSSDISNVEEEFKKPLIQTNLEKKQLSDKQVVYSNLGNTNGYSFISYIPQTLGIIIARLLHLSVFGSIFLGRFFNLLVFALLVRFAIKKAGDKQLIFSLLAIIPINIYIAASFNQDAFANGLIFLVIGLFLSYFEKDRVSNRDIFVYSILCILIAFSKLPYVLLICLLVFLPKEKLNKKQYLLIAGSILMVALTSVIWLKVTSGINATVAHPNPAVNPMKKIIFTLHHFSDFTRMMIKEVVNFIPFKLQSLFTFGWLTYDAKAFMWFYLIFISVTLFILPNGKPLKTFAKFGVVLVSMGIVFGILMTAYLMWGEVADISIKGIQGRYFAGIFVLLGCITNFSRRLFWNQNRTEPLEYNQNEVEYTFSYIATLFILVSIIATISQYY</sequence>
<comment type="caution">
    <text evidence="2">The sequence shown here is derived from an EMBL/GenBank/DDBJ whole genome shotgun (WGS) entry which is preliminary data.</text>
</comment>
<dbReference type="Proteomes" id="UP000003812">
    <property type="component" value="Unassembled WGS sequence"/>
</dbReference>
<feature type="transmembrane region" description="Helical" evidence="1">
    <location>
        <begin position="445"/>
        <end position="464"/>
    </location>
</feature>
<feature type="transmembrane region" description="Helical" evidence="1">
    <location>
        <begin position="300"/>
        <end position="317"/>
    </location>
</feature>